<keyword evidence="3" id="KW-1185">Reference proteome</keyword>
<accession>A0AAD6ZIL5</accession>
<feature type="non-terminal residue" evidence="2">
    <location>
        <position position="79"/>
    </location>
</feature>
<name>A0AAD6ZIL5_9AGAR</name>
<protein>
    <submittedName>
        <fullName evidence="2">Uncharacterized protein</fullName>
    </submittedName>
</protein>
<dbReference type="Proteomes" id="UP001218218">
    <property type="component" value="Unassembled WGS sequence"/>
</dbReference>
<feature type="compositionally biased region" description="Pro residues" evidence="1">
    <location>
        <begin position="21"/>
        <end position="36"/>
    </location>
</feature>
<evidence type="ECO:0000313" key="3">
    <source>
        <dbReference type="Proteomes" id="UP001218218"/>
    </source>
</evidence>
<feature type="compositionally biased region" description="Basic residues" evidence="1">
    <location>
        <begin position="37"/>
        <end position="62"/>
    </location>
</feature>
<feature type="non-terminal residue" evidence="2">
    <location>
        <position position="1"/>
    </location>
</feature>
<gene>
    <name evidence="2" type="ORF">DFH08DRAFT_1085477</name>
</gene>
<proteinExistence type="predicted"/>
<dbReference type="EMBL" id="JARIHO010000047">
    <property type="protein sequence ID" value="KAJ7323274.1"/>
    <property type="molecule type" value="Genomic_DNA"/>
</dbReference>
<evidence type="ECO:0000256" key="1">
    <source>
        <dbReference type="SAM" id="MobiDB-lite"/>
    </source>
</evidence>
<feature type="region of interest" description="Disordered" evidence="1">
    <location>
        <begin position="19"/>
        <end position="79"/>
    </location>
</feature>
<reference evidence="2" key="1">
    <citation type="submission" date="2023-03" db="EMBL/GenBank/DDBJ databases">
        <title>Massive genome expansion in bonnet fungi (Mycena s.s.) driven by repeated elements and novel gene families across ecological guilds.</title>
        <authorList>
            <consortium name="Lawrence Berkeley National Laboratory"/>
            <person name="Harder C.B."/>
            <person name="Miyauchi S."/>
            <person name="Viragh M."/>
            <person name="Kuo A."/>
            <person name="Thoen E."/>
            <person name="Andreopoulos B."/>
            <person name="Lu D."/>
            <person name="Skrede I."/>
            <person name="Drula E."/>
            <person name="Henrissat B."/>
            <person name="Morin E."/>
            <person name="Kohler A."/>
            <person name="Barry K."/>
            <person name="LaButti K."/>
            <person name="Morin E."/>
            <person name="Salamov A."/>
            <person name="Lipzen A."/>
            <person name="Mereny Z."/>
            <person name="Hegedus B."/>
            <person name="Baldrian P."/>
            <person name="Stursova M."/>
            <person name="Weitz H."/>
            <person name="Taylor A."/>
            <person name="Grigoriev I.V."/>
            <person name="Nagy L.G."/>
            <person name="Martin F."/>
            <person name="Kauserud H."/>
        </authorList>
    </citation>
    <scope>NUCLEOTIDE SEQUENCE</scope>
    <source>
        <strain evidence="2">CBHHK002</strain>
    </source>
</reference>
<dbReference type="AlphaFoldDB" id="A0AAD6ZIL5"/>
<sequence>TSLTQGFCVLLSSPCAHSLPAAPPSPRAHPCALPPPHRARLHRPPPHHTPRRLHHPPQCHRHQALDLLGRHAPRLRLRH</sequence>
<organism evidence="2 3">
    <name type="scientific">Mycena albidolilacea</name>
    <dbReference type="NCBI Taxonomy" id="1033008"/>
    <lineage>
        <taxon>Eukaryota</taxon>
        <taxon>Fungi</taxon>
        <taxon>Dikarya</taxon>
        <taxon>Basidiomycota</taxon>
        <taxon>Agaricomycotina</taxon>
        <taxon>Agaricomycetes</taxon>
        <taxon>Agaricomycetidae</taxon>
        <taxon>Agaricales</taxon>
        <taxon>Marasmiineae</taxon>
        <taxon>Mycenaceae</taxon>
        <taxon>Mycena</taxon>
    </lineage>
</organism>
<evidence type="ECO:0000313" key="2">
    <source>
        <dbReference type="EMBL" id="KAJ7323274.1"/>
    </source>
</evidence>
<comment type="caution">
    <text evidence="2">The sequence shown here is derived from an EMBL/GenBank/DDBJ whole genome shotgun (WGS) entry which is preliminary data.</text>
</comment>